<evidence type="ECO:0000259" key="1">
    <source>
        <dbReference type="Pfam" id="PF03259"/>
    </source>
</evidence>
<proteinExistence type="predicted"/>
<feature type="domain" description="Roadblock/LAMTOR2" evidence="1">
    <location>
        <begin position="41"/>
        <end position="126"/>
    </location>
</feature>
<protein>
    <recommendedName>
        <fullName evidence="1">Roadblock/LAMTOR2 domain-containing protein</fullName>
    </recommendedName>
</protein>
<dbReference type="Pfam" id="PF03259">
    <property type="entry name" value="Robl_LC7"/>
    <property type="match status" value="1"/>
</dbReference>
<accession>A0A6J4U6T9</accession>
<dbReference type="EMBL" id="CADCWE010000130">
    <property type="protein sequence ID" value="CAA9542444.1"/>
    <property type="molecule type" value="Genomic_DNA"/>
</dbReference>
<dbReference type="AlphaFoldDB" id="A0A6J4U6T9"/>
<evidence type="ECO:0000313" key="2">
    <source>
        <dbReference type="EMBL" id="CAA9542444.1"/>
    </source>
</evidence>
<organism evidence="2">
    <name type="scientific">uncultured Thermomicrobiales bacterium</name>
    <dbReference type="NCBI Taxonomy" id="1645740"/>
    <lineage>
        <taxon>Bacteria</taxon>
        <taxon>Pseudomonadati</taxon>
        <taxon>Thermomicrobiota</taxon>
        <taxon>Thermomicrobia</taxon>
        <taxon>Thermomicrobiales</taxon>
        <taxon>environmental samples</taxon>
    </lineage>
</organism>
<dbReference type="SUPFAM" id="SSF103196">
    <property type="entry name" value="Roadblock/LC7 domain"/>
    <property type="match status" value="1"/>
</dbReference>
<gene>
    <name evidence="2" type="ORF">AVDCRST_MAG73-2074</name>
</gene>
<dbReference type="InterPro" id="IPR004942">
    <property type="entry name" value="Roadblock/LAMTOR2_dom"/>
</dbReference>
<reference evidence="2" key="1">
    <citation type="submission" date="2020-02" db="EMBL/GenBank/DDBJ databases">
        <authorList>
            <person name="Meier V. D."/>
        </authorList>
    </citation>
    <scope>NUCLEOTIDE SEQUENCE</scope>
    <source>
        <strain evidence="2">AVDCRST_MAG73</strain>
    </source>
</reference>
<dbReference type="Gene3D" id="3.30.450.30">
    <property type="entry name" value="Dynein light chain 2a, cytoplasmic"/>
    <property type="match status" value="1"/>
</dbReference>
<name>A0A6J4U6T9_9BACT</name>
<sequence>MTPSPTVAPPGCPAGHAAAFDPNLSQMVIDEAISDAITGVLHSLIRDSHASSGMVLDRAGQIIVWDGDVYRDEMMMLGAPIAGTHASTREMARIPKEDNVRMLLQEGAQEMIFTEAVGNHCPISVIFDRHTPLFAILARALESNRERPRTLDAGLARVTKDTSDLFFRDDQA</sequence>